<organism evidence="2 3">
    <name type="scientific">Tanacetum coccineum</name>
    <dbReference type="NCBI Taxonomy" id="301880"/>
    <lineage>
        <taxon>Eukaryota</taxon>
        <taxon>Viridiplantae</taxon>
        <taxon>Streptophyta</taxon>
        <taxon>Embryophyta</taxon>
        <taxon>Tracheophyta</taxon>
        <taxon>Spermatophyta</taxon>
        <taxon>Magnoliopsida</taxon>
        <taxon>eudicotyledons</taxon>
        <taxon>Gunneridae</taxon>
        <taxon>Pentapetalae</taxon>
        <taxon>asterids</taxon>
        <taxon>campanulids</taxon>
        <taxon>Asterales</taxon>
        <taxon>Asteraceae</taxon>
        <taxon>Asteroideae</taxon>
        <taxon>Anthemideae</taxon>
        <taxon>Anthemidinae</taxon>
        <taxon>Tanacetum</taxon>
    </lineage>
</organism>
<feature type="domain" description="Reverse transcriptase Ty1/copia-type" evidence="1">
    <location>
        <begin position="17"/>
        <end position="194"/>
    </location>
</feature>
<dbReference type="InterPro" id="IPR013103">
    <property type="entry name" value="RVT_2"/>
</dbReference>
<gene>
    <name evidence="2" type="ORF">Tco_0878928</name>
</gene>
<proteinExistence type="predicted"/>
<dbReference type="EMBL" id="BQNB010013784">
    <property type="protein sequence ID" value="GJT20222.1"/>
    <property type="molecule type" value="Genomic_DNA"/>
</dbReference>
<dbReference type="SUPFAM" id="SSF56672">
    <property type="entry name" value="DNA/RNA polymerases"/>
    <property type="match status" value="1"/>
</dbReference>
<reference evidence="2" key="1">
    <citation type="journal article" date="2022" name="Int. J. Mol. Sci.">
        <title>Draft Genome of Tanacetum Coccineum: Genomic Comparison of Closely Related Tanacetum-Family Plants.</title>
        <authorList>
            <person name="Yamashiro T."/>
            <person name="Shiraishi A."/>
            <person name="Nakayama K."/>
            <person name="Satake H."/>
        </authorList>
    </citation>
    <scope>NUCLEOTIDE SEQUENCE</scope>
</reference>
<comment type="caution">
    <text evidence="2">The sequence shown here is derived from an EMBL/GenBank/DDBJ whole genome shotgun (WGS) entry which is preliminary data.</text>
</comment>
<dbReference type="CDD" id="cd09272">
    <property type="entry name" value="RNase_HI_RT_Ty1"/>
    <property type="match status" value="1"/>
</dbReference>
<dbReference type="InterPro" id="IPR043502">
    <property type="entry name" value="DNA/RNA_pol_sf"/>
</dbReference>
<evidence type="ECO:0000313" key="3">
    <source>
        <dbReference type="Proteomes" id="UP001151760"/>
    </source>
</evidence>
<dbReference type="PANTHER" id="PTHR11439">
    <property type="entry name" value="GAG-POL-RELATED RETROTRANSPOSON"/>
    <property type="match status" value="1"/>
</dbReference>
<keyword evidence="3" id="KW-1185">Reference proteome</keyword>
<reference evidence="2" key="2">
    <citation type="submission" date="2022-01" db="EMBL/GenBank/DDBJ databases">
        <authorList>
            <person name="Yamashiro T."/>
            <person name="Shiraishi A."/>
            <person name="Satake H."/>
            <person name="Nakayama K."/>
        </authorList>
    </citation>
    <scope>NUCLEOTIDE SEQUENCE</scope>
</reference>
<name>A0ABQ5C2A5_9ASTR</name>
<sequence length="425" mass="47695">MVDFIPGRAVIDAAQRKRGKYMAKCAAIGYGFLPFSFSSLGELEAYAITLLMRIRKFSMAQDIRARAAVHIFNMISFAIAKSAFLNGDLDEEFYVTQPEGYVNKNQIQKVFKLFKALYGLLQEPRAWNVRLDKIMKGLGFLKSSQDPTVYTRNSKGKTLIVGVYVDDLIITGSHTKDIVEFKEQMKNEFEMSDLLEQFGMQYCNPTKSPMEPKLQVDNDEGGEEIDSTEYRRLVGCLSCGTYSEIYIRGTLDYGINYKKGSEFKDLVGFTDSDHGGDPVGGKSTGGMIFYLGRNAITWQSQKQKTVALSSCEAEFMAATSAACQAIWLANLVKELTGQDVEPITLFVDNKSAIALMKNPVFHGRSKHINIRFHFIRECVEQGKIIVEHVNTKDQRADLFTKALALVKFIEMRNKLGLTDTEPGPV</sequence>
<evidence type="ECO:0000313" key="2">
    <source>
        <dbReference type="EMBL" id="GJT20222.1"/>
    </source>
</evidence>
<evidence type="ECO:0000259" key="1">
    <source>
        <dbReference type="Pfam" id="PF07727"/>
    </source>
</evidence>
<accession>A0ABQ5C2A5</accession>
<dbReference type="Proteomes" id="UP001151760">
    <property type="component" value="Unassembled WGS sequence"/>
</dbReference>
<dbReference type="PANTHER" id="PTHR11439:SF515">
    <property type="entry name" value="GAG-POL POLYPROTEIN"/>
    <property type="match status" value="1"/>
</dbReference>
<protein>
    <submittedName>
        <fullName evidence="2">Zinc finger, CCHC-type containing protein</fullName>
    </submittedName>
</protein>
<dbReference type="Pfam" id="PF07727">
    <property type="entry name" value="RVT_2"/>
    <property type="match status" value="1"/>
</dbReference>